<dbReference type="GO" id="GO:0046872">
    <property type="term" value="F:metal ion binding"/>
    <property type="evidence" value="ECO:0007669"/>
    <property type="project" value="UniProtKB-KW"/>
</dbReference>
<dbReference type="PROSITE" id="PS01278">
    <property type="entry name" value="MTTASE_RADICAL"/>
    <property type="match status" value="1"/>
</dbReference>
<dbReference type="SFLD" id="SFLDG01061">
    <property type="entry name" value="methylthiotransferase"/>
    <property type="match status" value="1"/>
</dbReference>
<dbReference type="InterPro" id="IPR006638">
    <property type="entry name" value="Elp3/MiaA/NifB-like_rSAM"/>
</dbReference>
<evidence type="ECO:0000313" key="11">
    <source>
        <dbReference type="Proteomes" id="UP000824070"/>
    </source>
</evidence>
<evidence type="ECO:0000259" key="8">
    <source>
        <dbReference type="PROSITE" id="PS51449"/>
    </source>
</evidence>
<dbReference type="GO" id="GO:0051539">
    <property type="term" value="F:4 iron, 4 sulfur cluster binding"/>
    <property type="evidence" value="ECO:0007669"/>
    <property type="project" value="UniProtKB-KW"/>
</dbReference>
<dbReference type="FunFam" id="3.80.30.20:FF:000001">
    <property type="entry name" value="tRNA-2-methylthio-N(6)-dimethylallyladenosine synthase 2"/>
    <property type="match status" value="1"/>
</dbReference>
<keyword evidence="7" id="KW-0411">Iron-sulfur</keyword>
<dbReference type="SUPFAM" id="SSF102114">
    <property type="entry name" value="Radical SAM enzymes"/>
    <property type="match status" value="1"/>
</dbReference>
<feature type="domain" description="MTTase N-terminal" evidence="8">
    <location>
        <begin position="2"/>
        <end position="113"/>
    </location>
</feature>
<dbReference type="PANTHER" id="PTHR11918:SF45">
    <property type="entry name" value="THREONYLCARBAMOYLADENOSINE TRNA METHYLTHIOTRANSFERASE"/>
    <property type="match status" value="1"/>
</dbReference>
<dbReference type="Proteomes" id="UP000824070">
    <property type="component" value="Unassembled WGS sequence"/>
</dbReference>
<evidence type="ECO:0000256" key="1">
    <source>
        <dbReference type="ARBA" id="ARBA00001966"/>
    </source>
</evidence>
<dbReference type="GO" id="GO:0035598">
    <property type="term" value="F:tRNA (N(6)-L-threonylcarbamoyladenosine(37)-C(2))-methylthiotransferase activity"/>
    <property type="evidence" value="ECO:0007669"/>
    <property type="project" value="TreeGrafter"/>
</dbReference>
<evidence type="ECO:0000256" key="6">
    <source>
        <dbReference type="ARBA" id="ARBA00023004"/>
    </source>
</evidence>
<evidence type="ECO:0000256" key="7">
    <source>
        <dbReference type="ARBA" id="ARBA00023014"/>
    </source>
</evidence>
<keyword evidence="4" id="KW-0949">S-adenosyl-L-methionine</keyword>
<comment type="cofactor">
    <cofactor evidence="1">
        <name>[4Fe-4S] cluster</name>
        <dbReference type="ChEBI" id="CHEBI:49883"/>
    </cofactor>
</comment>
<keyword evidence="3" id="KW-0808">Transferase</keyword>
<dbReference type="Gene3D" id="3.80.30.20">
    <property type="entry name" value="tm_1862 like domain"/>
    <property type="match status" value="1"/>
</dbReference>
<name>A0A9D1LPF5_9FIRM</name>
<evidence type="ECO:0000256" key="3">
    <source>
        <dbReference type="ARBA" id="ARBA00022679"/>
    </source>
</evidence>
<protein>
    <submittedName>
        <fullName evidence="10">tRNA (N(6)-L-threonylcarbamoyladenosine(37)-C(2))-methylthiotransferase MtaB</fullName>
    </submittedName>
</protein>
<dbReference type="InterPro" id="IPR023404">
    <property type="entry name" value="rSAM_horseshoe"/>
</dbReference>
<dbReference type="Pfam" id="PF04055">
    <property type="entry name" value="Radical_SAM"/>
    <property type="match status" value="1"/>
</dbReference>
<dbReference type="InterPro" id="IPR005839">
    <property type="entry name" value="Methylthiotransferase"/>
</dbReference>
<keyword evidence="6" id="KW-0408">Iron</keyword>
<dbReference type="InterPro" id="IPR006467">
    <property type="entry name" value="MiaB-like_bact"/>
</dbReference>
<keyword evidence="2" id="KW-0004">4Fe-4S</keyword>
<gene>
    <name evidence="10" type="primary">mtaB</name>
    <name evidence="10" type="ORF">IAC52_04800</name>
</gene>
<organism evidence="10 11">
    <name type="scientific">Candidatus Alloenteromonas pullicola</name>
    <dbReference type="NCBI Taxonomy" id="2840784"/>
    <lineage>
        <taxon>Bacteria</taxon>
        <taxon>Bacillati</taxon>
        <taxon>Bacillota</taxon>
        <taxon>Bacillota incertae sedis</taxon>
        <taxon>Candidatus Alloenteromonas</taxon>
    </lineage>
</organism>
<dbReference type="SFLD" id="SFLDS00029">
    <property type="entry name" value="Radical_SAM"/>
    <property type="match status" value="1"/>
</dbReference>
<dbReference type="Gene3D" id="3.40.50.12160">
    <property type="entry name" value="Methylthiotransferase, N-terminal domain"/>
    <property type="match status" value="1"/>
</dbReference>
<evidence type="ECO:0000256" key="2">
    <source>
        <dbReference type="ARBA" id="ARBA00022485"/>
    </source>
</evidence>
<dbReference type="EMBL" id="DVMV01000039">
    <property type="protein sequence ID" value="HIU45597.1"/>
    <property type="molecule type" value="Genomic_DNA"/>
</dbReference>
<dbReference type="InterPro" id="IPR020612">
    <property type="entry name" value="Methylthiotransferase_CS"/>
</dbReference>
<reference evidence="10" key="2">
    <citation type="journal article" date="2021" name="PeerJ">
        <title>Extensive microbial diversity within the chicken gut microbiome revealed by metagenomics and culture.</title>
        <authorList>
            <person name="Gilroy R."/>
            <person name="Ravi A."/>
            <person name="Getino M."/>
            <person name="Pursley I."/>
            <person name="Horton D.L."/>
            <person name="Alikhan N.F."/>
            <person name="Baker D."/>
            <person name="Gharbi K."/>
            <person name="Hall N."/>
            <person name="Watson M."/>
            <person name="Adriaenssens E.M."/>
            <person name="Foster-Nyarko E."/>
            <person name="Jarju S."/>
            <person name="Secka A."/>
            <person name="Antonio M."/>
            <person name="Oren A."/>
            <person name="Chaudhuri R.R."/>
            <person name="La Ragione R."/>
            <person name="Hildebrand F."/>
            <person name="Pallen M.J."/>
        </authorList>
    </citation>
    <scope>NUCLEOTIDE SEQUENCE</scope>
    <source>
        <strain evidence="10">ChiGjej1B1-22543</strain>
    </source>
</reference>
<accession>A0A9D1LPF5</accession>
<dbReference type="InterPro" id="IPR007197">
    <property type="entry name" value="rSAM"/>
</dbReference>
<dbReference type="Pfam" id="PF00919">
    <property type="entry name" value="UPF0004"/>
    <property type="match status" value="1"/>
</dbReference>
<dbReference type="PANTHER" id="PTHR11918">
    <property type="entry name" value="RADICAL SAM PROTEINS"/>
    <property type="match status" value="1"/>
</dbReference>
<dbReference type="NCBIfam" id="TIGR01579">
    <property type="entry name" value="MiaB-like-C"/>
    <property type="match status" value="1"/>
</dbReference>
<feature type="domain" description="Radical SAM core" evidence="9">
    <location>
        <begin position="138"/>
        <end position="369"/>
    </location>
</feature>
<dbReference type="CDD" id="cd01335">
    <property type="entry name" value="Radical_SAM"/>
    <property type="match status" value="1"/>
</dbReference>
<dbReference type="SMART" id="SM00729">
    <property type="entry name" value="Elp3"/>
    <property type="match status" value="1"/>
</dbReference>
<dbReference type="InterPro" id="IPR013848">
    <property type="entry name" value="Methylthiotransferase_N"/>
</dbReference>
<evidence type="ECO:0000313" key="10">
    <source>
        <dbReference type="EMBL" id="HIU45597.1"/>
    </source>
</evidence>
<dbReference type="InterPro" id="IPR038135">
    <property type="entry name" value="Methylthiotransferase_N_sf"/>
</dbReference>
<dbReference type="PROSITE" id="PS51918">
    <property type="entry name" value="RADICAL_SAM"/>
    <property type="match status" value="1"/>
</dbReference>
<comment type="caution">
    <text evidence="10">The sequence shown here is derived from an EMBL/GenBank/DDBJ whole genome shotgun (WGS) entry which is preliminary data.</text>
</comment>
<evidence type="ECO:0000256" key="4">
    <source>
        <dbReference type="ARBA" id="ARBA00022691"/>
    </source>
</evidence>
<dbReference type="InterPro" id="IPR058240">
    <property type="entry name" value="rSAM_sf"/>
</dbReference>
<dbReference type="NCBIfam" id="TIGR00089">
    <property type="entry name" value="MiaB/RimO family radical SAM methylthiotransferase"/>
    <property type="match status" value="1"/>
</dbReference>
<evidence type="ECO:0000256" key="5">
    <source>
        <dbReference type="ARBA" id="ARBA00022723"/>
    </source>
</evidence>
<keyword evidence="5" id="KW-0479">Metal-binding</keyword>
<sequence length="426" mass="47104">MKTFFTHSLGCKVNAYETDCVASKLLEEGFERVDDPASADVIVLNTCAVTAVASKKSRQHIRSYREANPKACLLVMGCYSQDESEACASFGADIVLGSGRRQDAASLISGFLSNGEKVVSPVADSRDQKYEEFGAPSLAENARAYLKIQDGCDNFCSYCAIPRLRGNSRSRDPREAIEEAKRLCCLGYKEIVISGIHIGAYGKDLGDGSYRLPDLLDSLCAKVPGLLRIRISSIEESELDEKFLSCLRRHPQIVSHLHIPLQSGSDGVLKRMHRHYSTAQFLEKLTAIRGIRPGIAITTDLIAGFPEETEQEWGETMSFCRQAGFAEIHVFPYSLRKNTYAATLPQVDPAAKKLRVKEMLSLSKQLRKEYEEGFYGKSLPVLFETYDGAKGMSYGHTENYLLVAVKGKKEPGSIEDVIYSSEVSSD</sequence>
<dbReference type="SFLD" id="SFLDG01082">
    <property type="entry name" value="B12-binding_domain_containing"/>
    <property type="match status" value="1"/>
</dbReference>
<dbReference type="AlphaFoldDB" id="A0A9D1LPF5"/>
<evidence type="ECO:0000259" key="9">
    <source>
        <dbReference type="PROSITE" id="PS51918"/>
    </source>
</evidence>
<proteinExistence type="predicted"/>
<dbReference type="PROSITE" id="PS51449">
    <property type="entry name" value="MTTASE_N"/>
    <property type="match status" value="1"/>
</dbReference>
<reference evidence="10" key="1">
    <citation type="submission" date="2020-10" db="EMBL/GenBank/DDBJ databases">
        <authorList>
            <person name="Gilroy R."/>
        </authorList>
    </citation>
    <scope>NUCLEOTIDE SEQUENCE</scope>
    <source>
        <strain evidence="10">ChiGjej1B1-22543</strain>
    </source>
</reference>